<dbReference type="PANTHER" id="PTHR43303:SF4">
    <property type="entry name" value="NADPH DEHYDROGENASE C23G7.10C-RELATED"/>
    <property type="match status" value="1"/>
</dbReference>
<evidence type="ECO:0000313" key="7">
    <source>
        <dbReference type="EMBL" id="CAB4901716.1"/>
    </source>
</evidence>
<evidence type="ECO:0000259" key="6">
    <source>
        <dbReference type="Pfam" id="PF00724"/>
    </source>
</evidence>
<keyword evidence="4" id="KW-0521">NADP</keyword>
<name>A0A6J7G394_9ZZZZ</name>
<evidence type="ECO:0000256" key="3">
    <source>
        <dbReference type="ARBA" id="ARBA00022643"/>
    </source>
</evidence>
<dbReference type="GO" id="GO:0050661">
    <property type="term" value="F:NADP binding"/>
    <property type="evidence" value="ECO:0007669"/>
    <property type="project" value="InterPro"/>
</dbReference>
<evidence type="ECO:0000256" key="2">
    <source>
        <dbReference type="ARBA" id="ARBA00022630"/>
    </source>
</evidence>
<dbReference type="SUPFAM" id="SSF51395">
    <property type="entry name" value="FMN-linked oxidoreductases"/>
    <property type="match status" value="1"/>
</dbReference>
<dbReference type="InterPro" id="IPR044152">
    <property type="entry name" value="YqjM-like"/>
</dbReference>
<keyword evidence="2" id="KW-0285">Flavoprotein</keyword>
<proteinExistence type="predicted"/>
<protein>
    <submittedName>
        <fullName evidence="7">Unannotated protein</fullName>
    </submittedName>
</protein>
<dbReference type="AlphaFoldDB" id="A0A6J7G394"/>
<accession>A0A6J7G394</accession>
<dbReference type="GO" id="GO:0003959">
    <property type="term" value="F:NADPH dehydrogenase activity"/>
    <property type="evidence" value="ECO:0007669"/>
    <property type="project" value="InterPro"/>
</dbReference>
<evidence type="ECO:0000256" key="5">
    <source>
        <dbReference type="ARBA" id="ARBA00023002"/>
    </source>
</evidence>
<keyword evidence="3" id="KW-0288">FMN</keyword>
<reference evidence="7" key="1">
    <citation type="submission" date="2020-05" db="EMBL/GenBank/DDBJ databases">
        <authorList>
            <person name="Chiriac C."/>
            <person name="Salcher M."/>
            <person name="Ghai R."/>
            <person name="Kavagutti S V."/>
        </authorList>
    </citation>
    <scope>NUCLEOTIDE SEQUENCE</scope>
</reference>
<sequence>MKTPASFEPLTVRGVTFRNRLWAPAMCQYSVLAQDGVPTDWHLTHLGGMARGGAGLVIAEATAVVPEGRISVHDTGLWNDAQRDAWKRIATFITSQGAVPGIQLAHAGRKASIFPDWGHPQSGGGTASVDDGGWQTVAPSALAFTGYAEPVALTVAEIDSLVTAWAQAAQRAVDAGFRVLEIHAAHGYLIHEFLSPKSNARTDEYGGALENRARLLMRIVTAVRAVMPDDLALFVRFSATDWVSDGFNEEECSIVADWCHAAGADVFDISSGGNVTGVTIPLSPGYQVPLTDFVRSHAHVSATAVGLITTPDQANAIVAEGRADAVFLGREHLRDPHFVLHAAVSLGVEIDYWPPQYRRARPKLNP</sequence>
<dbReference type="Gene3D" id="3.20.20.70">
    <property type="entry name" value="Aldolase class I"/>
    <property type="match status" value="1"/>
</dbReference>
<comment type="cofactor">
    <cofactor evidence="1">
        <name>FMN</name>
        <dbReference type="ChEBI" id="CHEBI:58210"/>
    </cofactor>
</comment>
<dbReference type="Pfam" id="PF00724">
    <property type="entry name" value="Oxidored_FMN"/>
    <property type="match status" value="1"/>
</dbReference>
<evidence type="ECO:0000256" key="1">
    <source>
        <dbReference type="ARBA" id="ARBA00001917"/>
    </source>
</evidence>
<keyword evidence="5" id="KW-0560">Oxidoreductase</keyword>
<dbReference type="InterPro" id="IPR001155">
    <property type="entry name" value="OxRdtase_FMN_N"/>
</dbReference>
<dbReference type="CDD" id="cd02932">
    <property type="entry name" value="OYE_YqiM_FMN"/>
    <property type="match status" value="1"/>
</dbReference>
<gene>
    <name evidence="7" type="ORF">UFOPK3516_00971</name>
</gene>
<dbReference type="GO" id="GO:0010181">
    <property type="term" value="F:FMN binding"/>
    <property type="evidence" value="ECO:0007669"/>
    <property type="project" value="InterPro"/>
</dbReference>
<dbReference type="InterPro" id="IPR013785">
    <property type="entry name" value="Aldolase_TIM"/>
</dbReference>
<organism evidence="7">
    <name type="scientific">freshwater metagenome</name>
    <dbReference type="NCBI Taxonomy" id="449393"/>
    <lineage>
        <taxon>unclassified sequences</taxon>
        <taxon>metagenomes</taxon>
        <taxon>ecological metagenomes</taxon>
    </lineage>
</organism>
<dbReference type="EMBL" id="CAFBMB010000070">
    <property type="protein sequence ID" value="CAB4901716.1"/>
    <property type="molecule type" value="Genomic_DNA"/>
</dbReference>
<dbReference type="PANTHER" id="PTHR43303">
    <property type="entry name" value="NADPH DEHYDROGENASE C23G7.10C-RELATED"/>
    <property type="match status" value="1"/>
</dbReference>
<feature type="domain" description="NADH:flavin oxidoreductase/NADH oxidase N-terminal" evidence="6">
    <location>
        <begin position="7"/>
        <end position="342"/>
    </location>
</feature>
<evidence type="ECO:0000256" key="4">
    <source>
        <dbReference type="ARBA" id="ARBA00022857"/>
    </source>
</evidence>